<feature type="domain" description="Amidohydrolase-related" evidence="1">
    <location>
        <begin position="320"/>
        <end position="476"/>
    </location>
</feature>
<dbReference type="Gene3D" id="2.30.40.10">
    <property type="entry name" value="Urease, subunit C, domain 1"/>
    <property type="match status" value="1"/>
</dbReference>
<dbReference type="InterPro" id="IPR032466">
    <property type="entry name" value="Metal_Hydrolase"/>
</dbReference>
<gene>
    <name evidence="2" type="ORF">DFR71_3135</name>
</gene>
<dbReference type="InterPro" id="IPR006680">
    <property type="entry name" value="Amidohydro-rel"/>
</dbReference>
<dbReference type="PANTHER" id="PTHR43668:SF2">
    <property type="entry name" value="ALLANTOINASE"/>
    <property type="match status" value="1"/>
</dbReference>
<dbReference type="Proteomes" id="UP000294856">
    <property type="component" value="Unassembled WGS sequence"/>
</dbReference>
<dbReference type="SUPFAM" id="SSF51556">
    <property type="entry name" value="Metallo-dependent hydrolases"/>
    <property type="match status" value="1"/>
</dbReference>
<sequence length="496" mass="53879">MFRREKPEWAVVTTELLIRNARAVRQGDYADEPPVVDIAVAGGVITEIGPGLSSGGADRVVDARGLLALPGVVDAHQHWGIYQDLAADTDTESRACAQGGVTTSITYMRTGRYYLNKGGPYREFVPEVLDRMAGRSFVDHALHLAPMTAEHIAEIPSLVTDFGITSFKIFMFYGGHGLHGRSADQAEFLMIPPSERYDLAHFEFVMRAIQRARARFGPGLSLSLHCETAEIMAAYTELVERAGELTGLRAYSASRPAHSEGLAVTMAAYLAHETGLAGINLLHLSSAKAVEAALTMATAFPEVDFRREVTIGHLLADVDIAHGIGGKVNPPLREREDVEALWRHLLAGELDWVVSDHACCRDEQKFGADPDDVFAAKSGFGGAEYLLPGLVGEGRKRGLSLTRIAELTAANPARRYGLTGKGVLGVGFDADIVLVDPDARWTVRAADSESAQEYTPFEGFEMSARVTEVFLRGRSVFADGRVVGDPRGRYLRRDPA</sequence>
<dbReference type="GO" id="GO:0005737">
    <property type="term" value="C:cytoplasm"/>
    <property type="evidence" value="ECO:0007669"/>
    <property type="project" value="TreeGrafter"/>
</dbReference>
<comment type="caution">
    <text evidence="2">The sequence shown here is derived from an EMBL/GenBank/DDBJ whole genome shotgun (WGS) entry which is preliminary data.</text>
</comment>
<dbReference type="SUPFAM" id="SSF51338">
    <property type="entry name" value="Composite domain of metallo-dependent hydrolases"/>
    <property type="match status" value="1"/>
</dbReference>
<dbReference type="Gene3D" id="3.20.20.140">
    <property type="entry name" value="Metal-dependent hydrolases"/>
    <property type="match status" value="1"/>
</dbReference>
<name>A0A4R1FU01_9NOCA</name>
<keyword evidence="3" id="KW-1185">Reference proteome</keyword>
<dbReference type="InterPro" id="IPR050138">
    <property type="entry name" value="DHOase/Allantoinase_Hydrolase"/>
</dbReference>
<protein>
    <submittedName>
        <fullName evidence="2">Allantoinase</fullName>
    </submittedName>
</protein>
<dbReference type="PANTHER" id="PTHR43668">
    <property type="entry name" value="ALLANTOINASE"/>
    <property type="match status" value="1"/>
</dbReference>
<accession>A0A4R1FU01</accession>
<dbReference type="Pfam" id="PF01979">
    <property type="entry name" value="Amidohydro_1"/>
    <property type="match status" value="1"/>
</dbReference>
<evidence type="ECO:0000313" key="2">
    <source>
        <dbReference type="EMBL" id="TCJ97099.1"/>
    </source>
</evidence>
<proteinExistence type="predicted"/>
<dbReference type="GO" id="GO:0004038">
    <property type="term" value="F:allantoinase activity"/>
    <property type="evidence" value="ECO:0007669"/>
    <property type="project" value="TreeGrafter"/>
</dbReference>
<dbReference type="AlphaFoldDB" id="A0A4R1FU01"/>
<dbReference type="InterPro" id="IPR011059">
    <property type="entry name" value="Metal-dep_hydrolase_composite"/>
</dbReference>
<dbReference type="STRING" id="1210063.GCA_001612665_00796"/>
<evidence type="ECO:0000313" key="3">
    <source>
        <dbReference type="Proteomes" id="UP000294856"/>
    </source>
</evidence>
<reference evidence="2 3" key="1">
    <citation type="submission" date="2019-03" db="EMBL/GenBank/DDBJ databases">
        <title>Genomic Encyclopedia of Type Strains, Phase IV (KMG-IV): sequencing the most valuable type-strain genomes for metagenomic binning, comparative biology and taxonomic classification.</title>
        <authorList>
            <person name="Goeker M."/>
        </authorList>
    </citation>
    <scope>NUCLEOTIDE SEQUENCE [LARGE SCALE GENOMIC DNA]</scope>
    <source>
        <strain evidence="2 3">DSM 44684</strain>
    </source>
</reference>
<dbReference type="EMBL" id="SMFR01000002">
    <property type="protein sequence ID" value="TCJ97099.1"/>
    <property type="molecule type" value="Genomic_DNA"/>
</dbReference>
<dbReference type="GO" id="GO:0006145">
    <property type="term" value="P:purine nucleobase catabolic process"/>
    <property type="evidence" value="ECO:0007669"/>
    <property type="project" value="TreeGrafter"/>
</dbReference>
<evidence type="ECO:0000259" key="1">
    <source>
        <dbReference type="Pfam" id="PF01979"/>
    </source>
</evidence>
<organism evidence="2 3">
    <name type="scientific">Nocardia alba</name>
    <dbReference type="NCBI Taxonomy" id="225051"/>
    <lineage>
        <taxon>Bacteria</taxon>
        <taxon>Bacillati</taxon>
        <taxon>Actinomycetota</taxon>
        <taxon>Actinomycetes</taxon>
        <taxon>Mycobacteriales</taxon>
        <taxon>Nocardiaceae</taxon>
        <taxon>Nocardia</taxon>
    </lineage>
</organism>